<dbReference type="SMART" id="SM00530">
    <property type="entry name" value="HTH_XRE"/>
    <property type="match status" value="1"/>
</dbReference>
<dbReference type="RefSeq" id="WP_318595715.1">
    <property type="nucleotide sequence ID" value="NZ_JAWSTH010000005.1"/>
</dbReference>
<dbReference type="PANTHER" id="PTHR35010:SF2">
    <property type="entry name" value="BLL4672 PROTEIN"/>
    <property type="match status" value="1"/>
</dbReference>
<evidence type="ECO:0000259" key="1">
    <source>
        <dbReference type="PROSITE" id="PS50943"/>
    </source>
</evidence>
<evidence type="ECO:0000313" key="3">
    <source>
        <dbReference type="Proteomes" id="UP001284601"/>
    </source>
</evidence>
<dbReference type="InterPro" id="IPR001387">
    <property type="entry name" value="Cro/C1-type_HTH"/>
</dbReference>
<feature type="domain" description="HTH cro/C1-type" evidence="1">
    <location>
        <begin position="33"/>
        <end position="81"/>
    </location>
</feature>
<organism evidence="2 3">
    <name type="scientific">Conexibacter stalactiti</name>
    <dbReference type="NCBI Taxonomy" id="1940611"/>
    <lineage>
        <taxon>Bacteria</taxon>
        <taxon>Bacillati</taxon>
        <taxon>Actinomycetota</taxon>
        <taxon>Thermoleophilia</taxon>
        <taxon>Solirubrobacterales</taxon>
        <taxon>Conexibacteraceae</taxon>
        <taxon>Conexibacter</taxon>
    </lineage>
</organism>
<dbReference type="Pfam" id="PF13560">
    <property type="entry name" value="HTH_31"/>
    <property type="match status" value="1"/>
</dbReference>
<reference evidence="3" key="1">
    <citation type="submission" date="2023-07" db="EMBL/GenBank/DDBJ databases">
        <title>Conexibacter stalactiti sp. nov., isolated from stalactites in a lava cave and emended description of the genus Conexibacter.</title>
        <authorList>
            <person name="Lee S.D."/>
        </authorList>
    </citation>
    <scope>NUCLEOTIDE SEQUENCE [LARGE SCALE GENOMIC DNA]</scope>
    <source>
        <strain evidence="3">KCTC 39840</strain>
    </source>
</reference>
<dbReference type="Pfam" id="PF17765">
    <property type="entry name" value="MLTR_LBD"/>
    <property type="match status" value="1"/>
</dbReference>
<sequence length="293" mass="33129">MQRADLADFLRRRREALRPEDIGLLAGARRRTRGLRREEVALLADMSTDYYTRMEQGRGSQPSQQMLASIARALRLNQDERDHLFRLAGHTAPARTRASDHVSPALMRVLDRLDAPAQVMSYLGDTLVQNALAIALLGRQTHHTGPARSGGYRWFTDPRERTIYPPEDQDRHARVLVSGLRAMMSRYPGDARAEELVELLTRESPEFVELWAEHEIHIRREARKRLVHPTVGVLELDCQILIAEENGQSLLVYTATPGTESYDKLQLLAVLGSQRFDDRTAEAAAESARTTTS</sequence>
<dbReference type="Gene3D" id="3.30.450.180">
    <property type="match status" value="1"/>
</dbReference>
<dbReference type="Gene3D" id="1.10.260.40">
    <property type="entry name" value="lambda repressor-like DNA-binding domains"/>
    <property type="match status" value="1"/>
</dbReference>
<accession>A0ABU4HJG5</accession>
<proteinExistence type="predicted"/>
<dbReference type="Proteomes" id="UP001284601">
    <property type="component" value="Unassembled WGS sequence"/>
</dbReference>
<dbReference type="SUPFAM" id="SSF47413">
    <property type="entry name" value="lambda repressor-like DNA-binding domains"/>
    <property type="match status" value="1"/>
</dbReference>
<name>A0ABU4HJG5_9ACTN</name>
<keyword evidence="3" id="KW-1185">Reference proteome</keyword>
<protein>
    <submittedName>
        <fullName evidence="2">Helix-turn-helix transcriptional regulator</fullName>
    </submittedName>
</protein>
<dbReference type="InterPro" id="IPR041413">
    <property type="entry name" value="MLTR_LBD"/>
</dbReference>
<gene>
    <name evidence="2" type="ORF">R7226_03840</name>
</gene>
<dbReference type="EMBL" id="JAWSTH010000005">
    <property type="protein sequence ID" value="MDW5593454.1"/>
    <property type="molecule type" value="Genomic_DNA"/>
</dbReference>
<comment type="caution">
    <text evidence="2">The sequence shown here is derived from an EMBL/GenBank/DDBJ whole genome shotgun (WGS) entry which is preliminary data.</text>
</comment>
<dbReference type="InterPro" id="IPR010982">
    <property type="entry name" value="Lambda_DNA-bd_dom_sf"/>
</dbReference>
<dbReference type="PROSITE" id="PS50943">
    <property type="entry name" value="HTH_CROC1"/>
    <property type="match status" value="1"/>
</dbReference>
<dbReference type="PANTHER" id="PTHR35010">
    <property type="entry name" value="BLL4672 PROTEIN-RELATED"/>
    <property type="match status" value="1"/>
</dbReference>
<evidence type="ECO:0000313" key="2">
    <source>
        <dbReference type="EMBL" id="MDW5593454.1"/>
    </source>
</evidence>